<dbReference type="InterPro" id="IPR013325">
    <property type="entry name" value="RNA_pol_sigma_r2"/>
</dbReference>
<dbReference type="InterPro" id="IPR050813">
    <property type="entry name" value="Sigma-70_Factor"/>
</dbReference>
<evidence type="ECO:0000313" key="14">
    <source>
        <dbReference type="Proteomes" id="UP000449193"/>
    </source>
</evidence>
<dbReference type="PROSITE" id="PS00715">
    <property type="entry name" value="SIGMA70_1"/>
    <property type="match status" value="1"/>
</dbReference>
<evidence type="ECO:0000256" key="5">
    <source>
        <dbReference type="ARBA" id="ARBA00023125"/>
    </source>
</evidence>
<evidence type="ECO:0000313" key="10">
    <source>
        <dbReference type="EMBL" id="MST92289.1"/>
    </source>
</evidence>
<evidence type="ECO:0000313" key="11">
    <source>
        <dbReference type="EMBL" id="MTS52985.1"/>
    </source>
</evidence>
<keyword evidence="6 7" id="KW-0804">Transcription</keyword>
<keyword evidence="3 7" id="KW-0805">Transcription regulation</keyword>
<dbReference type="CDD" id="cd06171">
    <property type="entry name" value="Sigma70_r4"/>
    <property type="match status" value="1"/>
</dbReference>
<evidence type="ECO:0000256" key="7">
    <source>
        <dbReference type="RuleBase" id="RU362124"/>
    </source>
</evidence>
<dbReference type="GO" id="GO:0003677">
    <property type="term" value="F:DNA binding"/>
    <property type="evidence" value="ECO:0007669"/>
    <property type="project" value="UniProtKB-KW"/>
</dbReference>
<evidence type="ECO:0000259" key="8">
    <source>
        <dbReference type="PROSITE" id="PS50943"/>
    </source>
</evidence>
<dbReference type="RefSeq" id="WP_058723331.1">
    <property type="nucleotide sequence ID" value="NZ_CAOJUJ010000015.1"/>
</dbReference>
<keyword evidence="2" id="KW-0749">Sporulation</keyword>
<dbReference type="AlphaFoldDB" id="A0A0W7TQ30"/>
<dbReference type="PRINTS" id="PR00046">
    <property type="entry name" value="SIGMA70FCT"/>
</dbReference>
<dbReference type="EMBL" id="LMUA01000014">
    <property type="protein sequence ID" value="KUE75931.1"/>
    <property type="molecule type" value="Genomic_DNA"/>
</dbReference>
<evidence type="ECO:0000256" key="1">
    <source>
        <dbReference type="ARBA" id="ARBA00007788"/>
    </source>
</evidence>
<dbReference type="SUPFAM" id="SSF88946">
    <property type="entry name" value="Sigma2 domain of RNA polymerase sigma factors"/>
    <property type="match status" value="1"/>
</dbReference>
<dbReference type="PROSITE" id="PS00716">
    <property type="entry name" value="SIGMA70_2"/>
    <property type="match status" value="1"/>
</dbReference>
<feature type="domain" description="HTH cro/C1-type" evidence="8">
    <location>
        <begin position="193"/>
        <end position="214"/>
    </location>
</feature>
<dbReference type="SUPFAM" id="SSF88659">
    <property type="entry name" value="Sigma3 and sigma4 domains of RNA polymerase sigma factors"/>
    <property type="match status" value="1"/>
</dbReference>
<sequence>MFGIIFSFVASQILYFALHLESSSFPKPLSARDEIAAFEAMKNGDMAARDKLIRHNLRLVAHIVKKYYASSTDQEDLISIGTIGLIKAVNSFDNTKGARFATYAARCIENEVLMQFRAGKKSQNDVSIQEPIDSDKDGNSLTLNDVVADTFDVHEDYERKEETEALYRVVNRLSGRERQIVIMRYGLSGTQPLTQQQVADILHISRSYVSRIEKKALEELRAMMRKGASAGKG</sequence>
<dbReference type="Pfam" id="PF04545">
    <property type="entry name" value="Sigma70_r4"/>
    <property type="match status" value="1"/>
</dbReference>
<protein>
    <recommendedName>
        <fullName evidence="7">RNA polymerase sigma factor</fullName>
    </recommendedName>
</protein>
<accession>A0A0W7TQ30</accession>
<dbReference type="GO" id="GO:0016987">
    <property type="term" value="F:sigma factor activity"/>
    <property type="evidence" value="ECO:0007669"/>
    <property type="project" value="UniProtKB-KW"/>
</dbReference>
<gene>
    <name evidence="9" type="ORF">ASJ35_11140</name>
    <name evidence="10" type="ORF">FYJ76_10120</name>
    <name evidence="11" type="ORF">GMD52_15795</name>
</gene>
<dbReference type="EMBL" id="VUNJ01000009">
    <property type="protein sequence ID" value="MST92289.1"/>
    <property type="molecule type" value="Genomic_DNA"/>
</dbReference>
<dbReference type="EMBL" id="WMZR01000029">
    <property type="protein sequence ID" value="MTS52985.1"/>
    <property type="molecule type" value="Genomic_DNA"/>
</dbReference>
<dbReference type="PIRSF" id="PIRSF000770">
    <property type="entry name" value="RNA_pol_sigma-SigE/K"/>
    <property type="match status" value="1"/>
</dbReference>
<comment type="similarity">
    <text evidence="1 7">Belongs to the sigma-70 factor family.</text>
</comment>
<reference evidence="10 13" key="3">
    <citation type="submission" date="2019-08" db="EMBL/GenBank/DDBJ databases">
        <title>In-depth cultivation of the pig gut microbiome towards novel bacterial diversity and tailored functional studies.</title>
        <authorList>
            <person name="Wylensek D."/>
            <person name="Hitch T.C.A."/>
            <person name="Clavel T."/>
        </authorList>
    </citation>
    <scope>NUCLEOTIDE SEQUENCE [LARGE SCALE GENOMIC DNA]</scope>
    <source>
        <strain evidence="10 13">WCA3-601-WT-6J</strain>
    </source>
</reference>
<dbReference type="Proteomes" id="UP000053433">
    <property type="component" value="Unassembled WGS sequence"/>
</dbReference>
<dbReference type="NCBIfam" id="TIGR02937">
    <property type="entry name" value="sigma70-ECF"/>
    <property type="match status" value="1"/>
</dbReference>
<dbReference type="Pfam" id="PF04542">
    <property type="entry name" value="Sigma70_r2"/>
    <property type="match status" value="1"/>
</dbReference>
<dbReference type="NCBIfam" id="NF004471">
    <property type="entry name" value="PRK05803.1"/>
    <property type="match status" value="1"/>
</dbReference>
<dbReference type="Gene3D" id="1.10.10.10">
    <property type="entry name" value="Winged helix-like DNA-binding domain superfamily/Winged helix DNA-binding domain"/>
    <property type="match status" value="1"/>
</dbReference>
<dbReference type="InterPro" id="IPR001387">
    <property type="entry name" value="Cro/C1-type_HTH"/>
</dbReference>
<evidence type="ECO:0000313" key="13">
    <source>
        <dbReference type="Proteomes" id="UP000431913"/>
    </source>
</evidence>
<evidence type="ECO:0000256" key="6">
    <source>
        <dbReference type="ARBA" id="ARBA00023163"/>
    </source>
</evidence>
<proteinExistence type="inferred from homology"/>
<reference evidence="11 14" key="2">
    <citation type="journal article" date="2019" name="Nat. Med.">
        <title>A library of human gut bacterial isolates paired with longitudinal multiomics data enables mechanistic microbiome research.</title>
        <authorList>
            <person name="Poyet M."/>
            <person name="Groussin M."/>
            <person name="Gibbons S.M."/>
            <person name="Avila-Pacheco J."/>
            <person name="Jiang X."/>
            <person name="Kearney S.M."/>
            <person name="Perrotta A.R."/>
            <person name="Berdy B."/>
            <person name="Zhao S."/>
            <person name="Lieberman T.D."/>
            <person name="Swanson P.K."/>
            <person name="Smith M."/>
            <person name="Roesemann S."/>
            <person name="Alexander J.E."/>
            <person name="Rich S.A."/>
            <person name="Livny J."/>
            <person name="Vlamakis H."/>
            <person name="Clish C."/>
            <person name="Bullock K."/>
            <person name="Deik A."/>
            <person name="Scott J."/>
            <person name="Pierce K.A."/>
            <person name="Xavier R.J."/>
            <person name="Alm E.J."/>
        </authorList>
    </citation>
    <scope>NUCLEOTIDE SEQUENCE [LARGE SCALE GENOMIC DNA]</scope>
    <source>
        <strain evidence="11 14">BIOML-A7</strain>
    </source>
</reference>
<dbReference type="PANTHER" id="PTHR30376">
    <property type="entry name" value="SIGMA FACTOR RPOH HEAT SHOCK RELATED"/>
    <property type="match status" value="1"/>
</dbReference>
<name>A0A0W7TQ30_9FIRM</name>
<dbReference type="InterPro" id="IPR014284">
    <property type="entry name" value="RNA_pol_sigma-70_dom"/>
</dbReference>
<dbReference type="GO" id="GO:0006352">
    <property type="term" value="P:DNA-templated transcription initiation"/>
    <property type="evidence" value="ECO:0007669"/>
    <property type="project" value="InterPro"/>
</dbReference>
<dbReference type="PANTHER" id="PTHR30376:SF3">
    <property type="entry name" value="RNA POLYMERASE SIGMA FACTOR RPOH"/>
    <property type="match status" value="1"/>
</dbReference>
<evidence type="ECO:0000256" key="2">
    <source>
        <dbReference type="ARBA" id="ARBA00022969"/>
    </source>
</evidence>
<organism evidence="9 12">
    <name type="scientific">Ruthenibacterium lactatiformans</name>
    <dbReference type="NCBI Taxonomy" id="1550024"/>
    <lineage>
        <taxon>Bacteria</taxon>
        <taxon>Bacillati</taxon>
        <taxon>Bacillota</taxon>
        <taxon>Clostridia</taxon>
        <taxon>Eubacteriales</taxon>
        <taxon>Oscillospiraceae</taxon>
        <taxon>Ruthenibacterium</taxon>
    </lineage>
</organism>
<comment type="function">
    <text evidence="7">Sigma factors are initiation factors that promote the attachment of RNA polymerase to specific initiation sites and are then released.</text>
</comment>
<keyword evidence="5 7" id="KW-0238">DNA-binding</keyword>
<evidence type="ECO:0000313" key="9">
    <source>
        <dbReference type="EMBL" id="KUE75931.1"/>
    </source>
</evidence>
<dbReference type="Proteomes" id="UP000431913">
    <property type="component" value="Unassembled WGS sequence"/>
</dbReference>
<dbReference type="PROSITE" id="PS50943">
    <property type="entry name" value="HTH_CROC1"/>
    <property type="match status" value="1"/>
</dbReference>
<dbReference type="InterPro" id="IPR036388">
    <property type="entry name" value="WH-like_DNA-bd_sf"/>
</dbReference>
<dbReference type="Gene3D" id="1.20.120.1810">
    <property type="match status" value="1"/>
</dbReference>
<dbReference type="InterPro" id="IPR007630">
    <property type="entry name" value="RNA_pol_sigma70_r4"/>
</dbReference>
<evidence type="ECO:0000256" key="3">
    <source>
        <dbReference type="ARBA" id="ARBA00023015"/>
    </source>
</evidence>
<evidence type="ECO:0000313" key="12">
    <source>
        <dbReference type="Proteomes" id="UP000053433"/>
    </source>
</evidence>
<comment type="caution">
    <text evidence="9">The sequence shown here is derived from an EMBL/GenBank/DDBJ whole genome shotgun (WGS) entry which is preliminary data.</text>
</comment>
<reference evidence="9 12" key="1">
    <citation type="submission" date="2015-10" db="EMBL/GenBank/DDBJ databases">
        <title>A novel member of the family Ruminococcaceae isolated from human faeces.</title>
        <authorList>
            <person name="Shkoporov A.N."/>
            <person name="Chaplin A.V."/>
            <person name="Motuzova O.V."/>
            <person name="Kafarskaia L.I."/>
            <person name="Efimov B.A."/>
        </authorList>
    </citation>
    <scope>NUCLEOTIDE SEQUENCE [LARGE SCALE GENOMIC DNA]</scope>
    <source>
        <strain evidence="9 12">668</strain>
    </source>
</reference>
<dbReference type="InterPro" id="IPR000943">
    <property type="entry name" value="RNA_pol_sigma70"/>
</dbReference>
<dbReference type="GO" id="GO:0030435">
    <property type="term" value="P:sporulation resulting in formation of a cellular spore"/>
    <property type="evidence" value="ECO:0007669"/>
    <property type="project" value="UniProtKB-KW"/>
</dbReference>
<keyword evidence="4 7" id="KW-0731">Sigma factor</keyword>
<dbReference type="Proteomes" id="UP000449193">
    <property type="component" value="Unassembled WGS sequence"/>
</dbReference>
<dbReference type="InterPro" id="IPR007627">
    <property type="entry name" value="RNA_pol_sigma70_r2"/>
</dbReference>
<evidence type="ECO:0000256" key="4">
    <source>
        <dbReference type="ARBA" id="ARBA00023082"/>
    </source>
</evidence>
<dbReference type="InterPro" id="IPR013324">
    <property type="entry name" value="RNA_pol_sigma_r3/r4-like"/>
</dbReference>